<dbReference type="InterPro" id="IPR045006">
    <property type="entry name" value="CHLI-like"/>
</dbReference>
<comment type="similarity">
    <text evidence="1">Belongs to the Mg-chelatase subunits D/I family.</text>
</comment>
<feature type="compositionally biased region" description="Gly residues" evidence="4">
    <location>
        <begin position="19"/>
        <end position="34"/>
    </location>
</feature>
<dbReference type="PANTHER" id="PTHR32039:SF9">
    <property type="entry name" value="MAGNESIUM-CHELATASE SUBUNIT CHLI-2, CHLOROPLASTIC"/>
    <property type="match status" value="1"/>
</dbReference>
<dbReference type="InterPro" id="IPR000523">
    <property type="entry name" value="Mg_chelatse_chII-like_cat_dom"/>
</dbReference>
<dbReference type="InterPro" id="IPR041628">
    <property type="entry name" value="ChlI/MoxR_AAA_lid"/>
</dbReference>
<sequence>MASTIKIKDYIWKLRGHDGGNGNNGGNGSSGNGGDTATITGVIKEKPPENLEEVKRELSELTKVKSKARRVLYPVTAIVGQEQMKRALILNAINPSIGGVLIRGQKGTAKSTAVRGLTEVLPEIEFVQGCKFNCDPANPDKFCWECTDRLESGKITTDRRMTRVIDLPVGATEDRVVGSLDIEKAIKSGLQSFEPGILAEANRGILYVDEINLLDDYVVDALLDAAAMGINTVEREGISISHPAQFIIVGSMNPEEGELRPQLLDRIALQVEVEGIPDIEQRVEIVTRQDEFLRDPEAFKQAYAADQERMRSKIVQAQRLLPNVRMPHELLRTIARICIEFRVDGHRADIMIDRTARTNAAYEGRDQVIVDDIIEAAELVLPHRMRKRPFEDEEFNRDRLRDVIRG</sequence>
<evidence type="ECO:0000256" key="3">
    <source>
        <dbReference type="ARBA" id="ARBA00022840"/>
    </source>
</evidence>
<dbReference type="AlphaFoldDB" id="A0A7H1KNQ2"/>
<dbReference type="InterPro" id="IPR027417">
    <property type="entry name" value="P-loop_NTPase"/>
</dbReference>
<keyword evidence="3" id="KW-0067">ATP-binding</keyword>
<gene>
    <name evidence="7" type="ORF">HCAOCCDF_00014</name>
</gene>
<evidence type="ECO:0000259" key="5">
    <source>
        <dbReference type="Pfam" id="PF01078"/>
    </source>
</evidence>
<dbReference type="Gene3D" id="1.10.8.80">
    <property type="entry name" value="Magnesium chelatase subunit I, C-Terminal domain"/>
    <property type="match status" value="1"/>
</dbReference>
<proteinExistence type="inferred from homology"/>
<feature type="region of interest" description="Disordered" evidence="4">
    <location>
        <begin position="19"/>
        <end position="38"/>
    </location>
</feature>
<dbReference type="PANTHER" id="PTHR32039">
    <property type="entry name" value="MAGNESIUM-CHELATASE SUBUNIT CHLI"/>
    <property type="match status" value="1"/>
</dbReference>
<protein>
    <recommendedName>
        <fullName evidence="8">AAA+ ATPase domain-containing protein</fullName>
    </recommendedName>
</protein>
<dbReference type="Pfam" id="PF01078">
    <property type="entry name" value="Mg_chelatase"/>
    <property type="match status" value="1"/>
</dbReference>
<feature type="domain" description="Magnesium chelatase ChlI-like catalytic" evidence="5">
    <location>
        <begin position="187"/>
        <end position="254"/>
    </location>
</feature>
<accession>A0A7H1KNQ2</accession>
<dbReference type="SUPFAM" id="SSF52540">
    <property type="entry name" value="P-loop containing nucleoside triphosphate hydrolases"/>
    <property type="match status" value="1"/>
</dbReference>
<feature type="domain" description="ChlI/MoxR AAA lid" evidence="6">
    <location>
        <begin position="332"/>
        <end position="402"/>
    </location>
</feature>
<dbReference type="Pfam" id="PF17863">
    <property type="entry name" value="AAA_lid_2"/>
    <property type="match status" value="1"/>
</dbReference>
<evidence type="ECO:0000256" key="2">
    <source>
        <dbReference type="ARBA" id="ARBA00022741"/>
    </source>
</evidence>
<reference evidence="7" key="1">
    <citation type="submission" date="2020-07" db="EMBL/GenBank/DDBJ databases">
        <title>Unique genomic features of the anaerobic methanotrophic archaea.</title>
        <authorList>
            <person name="Chadwick G.L."/>
            <person name="Skennerton C.T."/>
            <person name="Laso-Perez R."/>
            <person name="Leu A.O."/>
            <person name="Speth D.R."/>
            <person name="Yu H."/>
            <person name="Morgan-Lang C."/>
            <person name="Hatzenpichler R."/>
            <person name="Goudeau D."/>
            <person name="Malmstrom R."/>
            <person name="Brazelton W.J."/>
            <person name="Woyke T."/>
            <person name="Hallam S.J."/>
            <person name="Tyson G.W."/>
            <person name="Wegener G."/>
            <person name="Boetius A."/>
            <person name="Orphan V."/>
        </authorList>
    </citation>
    <scope>NUCLEOTIDE SEQUENCE</scope>
</reference>
<evidence type="ECO:0008006" key="8">
    <source>
        <dbReference type="Google" id="ProtNLM"/>
    </source>
</evidence>
<evidence type="ECO:0000256" key="4">
    <source>
        <dbReference type="SAM" id="MobiDB-lite"/>
    </source>
</evidence>
<evidence type="ECO:0000256" key="1">
    <source>
        <dbReference type="ARBA" id="ARBA00005799"/>
    </source>
</evidence>
<name>A0A7H1KNQ2_9EURY</name>
<keyword evidence="2" id="KW-0547">Nucleotide-binding</keyword>
<organism evidence="7">
    <name type="scientific">uncultured Methanosarcinales archaeon</name>
    <dbReference type="NCBI Taxonomy" id="183757"/>
    <lineage>
        <taxon>Archaea</taxon>
        <taxon>Methanobacteriati</taxon>
        <taxon>Methanobacteriota</taxon>
        <taxon>Stenosarchaea group</taxon>
        <taxon>Methanomicrobia</taxon>
        <taxon>Methanosarcinales</taxon>
        <taxon>environmental samples</taxon>
    </lineage>
</organism>
<dbReference type="GO" id="GO:0005524">
    <property type="term" value="F:ATP binding"/>
    <property type="evidence" value="ECO:0007669"/>
    <property type="project" value="UniProtKB-KW"/>
</dbReference>
<dbReference type="EMBL" id="MT776526">
    <property type="protein sequence ID" value="QNT35566.1"/>
    <property type="molecule type" value="Genomic_DNA"/>
</dbReference>
<evidence type="ECO:0000259" key="6">
    <source>
        <dbReference type="Pfam" id="PF17863"/>
    </source>
</evidence>
<dbReference type="Gene3D" id="3.40.50.300">
    <property type="entry name" value="P-loop containing nucleotide triphosphate hydrolases"/>
    <property type="match status" value="1"/>
</dbReference>
<evidence type="ECO:0000313" key="7">
    <source>
        <dbReference type="EMBL" id="QNT35566.1"/>
    </source>
</evidence>